<dbReference type="EMBL" id="VWMK01000009">
    <property type="protein sequence ID" value="KAA3765541.1"/>
    <property type="molecule type" value="Genomic_DNA"/>
</dbReference>
<comment type="caution">
    <text evidence="1">The sequence shown here is derived from an EMBL/GenBank/DDBJ whole genome shotgun (WGS) entry which is preliminary data.</text>
</comment>
<dbReference type="Pfam" id="PF15421">
    <property type="entry name" value="Polysacc_deac_3"/>
    <property type="match status" value="1"/>
</dbReference>
<dbReference type="PROSITE" id="PS51257">
    <property type="entry name" value="PROKAR_LIPOPROTEIN"/>
    <property type="match status" value="1"/>
</dbReference>
<sequence length="500" mass="57429">MNHKLIFYCICMLLFTSCIKQINLYTGDDEQHEGGNNDDDKEKPQEQTYLYPFGNEVQGDITAGIFIKVKDAPQVPLKAGMPCLKYNKPLLLLLVQDDCKQSAYCRTWAAINGKPVSNSDPYPTPTVQEPDKTAQLYYNSAHLRKGDLPPNVLPAVRTLGSTDGTGKEVRFAFTTTLSAEEEWMDQDVDVNPGYEKDYYRFFMKRGLNWDEIKEMLNYGVGIAFHDVMAENVNDVEEIKQHYGIAQSKIQEQLAGRKCKMLARPNGNDTYIDAALQYEDIRTMATESNGEDLYPFRAIESLDKVALNRSFEEVQENIKDEIRQQRRAPERNRKAVHIGVHNTDNDWIKLLEWINDNYGKDGDDSVWFPSQEEYYEYNYYRTHGNVKVEQTDEHTIKLTVHLPIGECFYYPSVTVNLSGLKKEDIVSVETDDAVSGLSYNNFEEGIMLNIDCRKHLAEHATHFVEQYEKDRSNASNKADALYFVGMLKDSERKTALLNRIQ</sequence>
<organism evidence="1 2">
    <name type="scientific">Bacteroides salyersiae</name>
    <dbReference type="NCBI Taxonomy" id="291644"/>
    <lineage>
        <taxon>Bacteria</taxon>
        <taxon>Pseudomonadati</taxon>
        <taxon>Bacteroidota</taxon>
        <taxon>Bacteroidia</taxon>
        <taxon>Bacteroidales</taxon>
        <taxon>Bacteroidaceae</taxon>
        <taxon>Bacteroides</taxon>
    </lineage>
</organism>
<dbReference type="GO" id="GO:0005975">
    <property type="term" value="P:carbohydrate metabolic process"/>
    <property type="evidence" value="ECO:0007669"/>
    <property type="project" value="InterPro"/>
</dbReference>
<evidence type="ECO:0000313" key="2">
    <source>
        <dbReference type="Proteomes" id="UP000422221"/>
    </source>
</evidence>
<accession>A0A7J4XJ35</accession>
<dbReference type="RefSeq" id="WP_130058812.1">
    <property type="nucleotide sequence ID" value="NZ_JADNPJ010000005.1"/>
</dbReference>
<name>A0A7J4XJ35_9BACE</name>
<dbReference type="InterPro" id="IPR032762">
    <property type="entry name" value="Polysacc_deac_3"/>
</dbReference>
<gene>
    <name evidence="1" type="ORF">F3F73_10990</name>
</gene>
<reference evidence="1 2" key="1">
    <citation type="journal article" date="2019" name="Nat. Med.">
        <title>A library of human gut bacterial isolates paired with longitudinal multiomics data enables mechanistic microbiome research.</title>
        <authorList>
            <person name="Poyet M."/>
            <person name="Groussin M."/>
            <person name="Gibbons S.M."/>
            <person name="Avila-Pacheco J."/>
            <person name="Jiang X."/>
            <person name="Kearney S.M."/>
            <person name="Perrotta A.R."/>
            <person name="Berdy B."/>
            <person name="Zhao S."/>
            <person name="Lieberman T.D."/>
            <person name="Swanson P.K."/>
            <person name="Smith M."/>
            <person name="Roesemann S."/>
            <person name="Alexander J.E."/>
            <person name="Rich S.A."/>
            <person name="Livny J."/>
            <person name="Vlamakis H."/>
            <person name="Clish C."/>
            <person name="Bullock K."/>
            <person name="Deik A."/>
            <person name="Scott J."/>
            <person name="Pierce K.A."/>
            <person name="Xavier R.J."/>
            <person name="Alm E.J."/>
        </authorList>
    </citation>
    <scope>NUCLEOTIDE SEQUENCE [LARGE SCALE GENOMIC DNA]</scope>
    <source>
        <strain evidence="1 2">BIOML-A10</strain>
    </source>
</reference>
<protein>
    <recommendedName>
        <fullName evidence="3">Polysaccharide deacetylase</fullName>
    </recommendedName>
</protein>
<dbReference type="Proteomes" id="UP000422221">
    <property type="component" value="Unassembled WGS sequence"/>
</dbReference>
<dbReference type="CDD" id="cd10585">
    <property type="entry name" value="CE4_SF"/>
    <property type="match status" value="1"/>
</dbReference>
<dbReference type="AlphaFoldDB" id="A0A7J4XJ35"/>
<evidence type="ECO:0000313" key="1">
    <source>
        <dbReference type="EMBL" id="KAA3765541.1"/>
    </source>
</evidence>
<dbReference type="Gene3D" id="3.20.20.370">
    <property type="entry name" value="Glycoside hydrolase/deacetylase"/>
    <property type="match status" value="1"/>
</dbReference>
<dbReference type="InterPro" id="IPR011330">
    <property type="entry name" value="Glyco_hydro/deAcase_b/a-brl"/>
</dbReference>
<evidence type="ECO:0008006" key="3">
    <source>
        <dbReference type="Google" id="ProtNLM"/>
    </source>
</evidence>
<dbReference type="SUPFAM" id="SSF88713">
    <property type="entry name" value="Glycoside hydrolase/deacetylase"/>
    <property type="match status" value="1"/>
</dbReference>
<proteinExistence type="predicted"/>